<dbReference type="Pfam" id="PF01433">
    <property type="entry name" value="Peptidase_M1"/>
    <property type="match status" value="1"/>
</dbReference>
<organism evidence="12 13">
    <name type="scientific">Basidiobolus ranarum</name>
    <dbReference type="NCBI Taxonomy" id="34480"/>
    <lineage>
        <taxon>Eukaryota</taxon>
        <taxon>Fungi</taxon>
        <taxon>Fungi incertae sedis</taxon>
        <taxon>Zoopagomycota</taxon>
        <taxon>Entomophthoromycotina</taxon>
        <taxon>Basidiobolomycetes</taxon>
        <taxon>Basidiobolales</taxon>
        <taxon>Basidiobolaceae</taxon>
        <taxon>Basidiobolus</taxon>
    </lineage>
</organism>
<evidence type="ECO:0000259" key="11">
    <source>
        <dbReference type="Pfam" id="PF17900"/>
    </source>
</evidence>
<evidence type="ECO:0000256" key="7">
    <source>
        <dbReference type="ARBA" id="ARBA00023049"/>
    </source>
</evidence>
<reference evidence="12 13" key="1">
    <citation type="submission" date="2023-04" db="EMBL/GenBank/DDBJ databases">
        <title>Genome of Basidiobolus ranarum AG-B5.</title>
        <authorList>
            <person name="Stajich J.E."/>
            <person name="Carter-House D."/>
            <person name="Gryganskyi A."/>
        </authorList>
    </citation>
    <scope>NUCLEOTIDE SEQUENCE [LARGE SCALE GENOMIC DNA]</scope>
    <source>
        <strain evidence="12 13">AG-B5</strain>
    </source>
</reference>
<proteinExistence type="inferred from homology"/>
<gene>
    <name evidence="12" type="ORF">K7432_008285</name>
</gene>
<evidence type="ECO:0000313" key="13">
    <source>
        <dbReference type="Proteomes" id="UP001479436"/>
    </source>
</evidence>
<dbReference type="Gene3D" id="1.10.390.10">
    <property type="entry name" value="Neutral Protease Domain 2"/>
    <property type="match status" value="1"/>
</dbReference>
<accession>A0ABR2WS41</accession>
<dbReference type="EMBL" id="JASJQH010000452">
    <property type="protein sequence ID" value="KAK9764313.1"/>
    <property type="molecule type" value="Genomic_DNA"/>
</dbReference>
<evidence type="ECO:0000256" key="8">
    <source>
        <dbReference type="RuleBase" id="RU364040"/>
    </source>
</evidence>
<evidence type="ECO:0000256" key="6">
    <source>
        <dbReference type="ARBA" id="ARBA00022833"/>
    </source>
</evidence>
<dbReference type="PANTHER" id="PTHR11533:SF174">
    <property type="entry name" value="PUROMYCIN-SENSITIVE AMINOPEPTIDASE-RELATED"/>
    <property type="match status" value="1"/>
</dbReference>
<dbReference type="InterPro" id="IPR014782">
    <property type="entry name" value="Peptidase_M1_dom"/>
</dbReference>
<dbReference type="PRINTS" id="PR00756">
    <property type="entry name" value="ALADIPTASE"/>
</dbReference>
<dbReference type="Gene3D" id="2.60.40.1730">
    <property type="entry name" value="tricorn interacting facor f3 domain"/>
    <property type="match status" value="1"/>
</dbReference>
<evidence type="ECO:0000256" key="2">
    <source>
        <dbReference type="ARBA" id="ARBA00022438"/>
    </source>
</evidence>
<evidence type="ECO:0000256" key="1">
    <source>
        <dbReference type="ARBA" id="ARBA00010136"/>
    </source>
</evidence>
<keyword evidence="5 8" id="KW-0378">Hydrolase</keyword>
<dbReference type="InterPro" id="IPR001930">
    <property type="entry name" value="Peptidase_M1"/>
</dbReference>
<dbReference type="Gene3D" id="1.25.50.20">
    <property type="match status" value="1"/>
</dbReference>
<dbReference type="Pfam" id="PF11838">
    <property type="entry name" value="ERAP1_C"/>
    <property type="match status" value="1"/>
</dbReference>
<dbReference type="InterPro" id="IPR042097">
    <property type="entry name" value="Aminopeptidase_N-like_N_sf"/>
</dbReference>
<dbReference type="InterPro" id="IPR045357">
    <property type="entry name" value="Aminopeptidase_N-like_N"/>
</dbReference>
<evidence type="ECO:0000256" key="3">
    <source>
        <dbReference type="ARBA" id="ARBA00022670"/>
    </source>
</evidence>
<dbReference type="PANTHER" id="PTHR11533">
    <property type="entry name" value="PROTEASE M1 ZINC METALLOPROTEASE"/>
    <property type="match status" value="1"/>
</dbReference>
<dbReference type="Gene3D" id="2.60.40.1910">
    <property type="match status" value="1"/>
</dbReference>
<dbReference type="InterPro" id="IPR024571">
    <property type="entry name" value="ERAP1-like_C_dom"/>
</dbReference>
<dbReference type="InterPro" id="IPR027268">
    <property type="entry name" value="Peptidase_M4/M1_CTD_sf"/>
</dbReference>
<dbReference type="Pfam" id="PF17900">
    <property type="entry name" value="Peptidase_M1_N"/>
    <property type="match status" value="1"/>
</dbReference>
<protein>
    <recommendedName>
        <fullName evidence="8">Aminopeptidase</fullName>
        <ecNumber evidence="8">3.4.11.-</ecNumber>
    </recommendedName>
</protein>
<dbReference type="CDD" id="cd09601">
    <property type="entry name" value="M1_APN-Q_like"/>
    <property type="match status" value="1"/>
</dbReference>
<keyword evidence="7 8" id="KW-0482">Metalloprotease</keyword>
<dbReference type="SUPFAM" id="SSF63737">
    <property type="entry name" value="Leukotriene A4 hydrolase N-terminal domain"/>
    <property type="match status" value="1"/>
</dbReference>
<sequence>MAGFYRSSYNDKDGNKQHMAVTQFEATDARRAFPCWDEPALKATFDITLRVRKDLTALSNMNVISESEVDGLNEVKFATTPIMSTYLVAFVVGDLEYIEASTSGINNGEPVLCRVYTLKGQSNQGHFALDVATKSLEYFSEAFGSAYPLPKLDLIAIPDFGAGAMENWGLVTFRNVVLLFDEKTSSSRIKLRIANVVAHELAHQWFGNLVTMEWWNHLWLNEGFATWVASLAVNKLFPDWNVWTQFVVDDLQRGLQLDALRSSHPIEVDVRDPAEINQIFDAISYSKGASVIRMLSAFLGEEVFLKGVRAYLKKHEYGNASTQDLWDSLSQESGHDVGKFMTLWTKQVGYPVLTVTESEGKLKVRQSRYLSSGDVSPADDTQLWWVPLSISDASNVEKCTNDILTEREASFTIPQSGFYKLNSQQTGVYRVHYPTDALNKLGEAVKQKQGLTASDRIGIVADTAALAYSGFSKTSDLLSLLQNFENEEDYTVLSEISSRLHSLISVWYQEPEEVIQKILAIQRNIFAKQAKKLGWEAPSEEDYLSSLLRNLAIAMAGKAGDEEIIQEAQQRFAKFIEGDEAAIHPNLRSTVYGIVVRNGGQQEYEAIQKLYEETTTADQKLFALAALGATRQPELIQRALDYSISEHVRPQDIIYVLSTLSSNPKGREPLWKFVTSHWDSLSERYEGSIATLGNIIKNATGEFTSEEKAKEVEEFFKTKDTKDVARPLQQSLEKLRANAAWLSRSREDVEKWLKENSN</sequence>
<keyword evidence="4 8" id="KW-0479">Metal-binding</keyword>
<dbReference type="Proteomes" id="UP001479436">
    <property type="component" value="Unassembled WGS sequence"/>
</dbReference>
<feature type="domain" description="ERAP1-like C-terminal" evidence="10">
    <location>
        <begin position="418"/>
        <end position="736"/>
    </location>
</feature>
<keyword evidence="2 8" id="KW-0031">Aminopeptidase</keyword>
<comment type="cofactor">
    <cofactor evidence="8">
        <name>Zn(2+)</name>
        <dbReference type="ChEBI" id="CHEBI:29105"/>
    </cofactor>
    <text evidence="8">Binds 1 zinc ion per subunit.</text>
</comment>
<evidence type="ECO:0000256" key="5">
    <source>
        <dbReference type="ARBA" id="ARBA00022801"/>
    </source>
</evidence>
<evidence type="ECO:0000259" key="10">
    <source>
        <dbReference type="Pfam" id="PF11838"/>
    </source>
</evidence>
<dbReference type="EC" id="3.4.11.-" evidence="8"/>
<dbReference type="InterPro" id="IPR050344">
    <property type="entry name" value="Peptidase_M1_aminopeptidases"/>
</dbReference>
<comment type="similarity">
    <text evidence="1 8">Belongs to the peptidase M1 family.</text>
</comment>
<evidence type="ECO:0000259" key="9">
    <source>
        <dbReference type="Pfam" id="PF01433"/>
    </source>
</evidence>
<keyword evidence="6 8" id="KW-0862">Zinc</keyword>
<dbReference type="SUPFAM" id="SSF55486">
    <property type="entry name" value="Metalloproteases ('zincins'), catalytic domain"/>
    <property type="match status" value="1"/>
</dbReference>
<name>A0ABR2WS41_9FUNG</name>
<feature type="domain" description="Aminopeptidase N-like N-terminal" evidence="11">
    <location>
        <begin position="1"/>
        <end position="87"/>
    </location>
</feature>
<feature type="domain" description="Peptidase M1 membrane alanine aminopeptidase" evidence="9">
    <location>
        <begin position="127"/>
        <end position="344"/>
    </location>
</feature>
<evidence type="ECO:0000256" key="4">
    <source>
        <dbReference type="ARBA" id="ARBA00022723"/>
    </source>
</evidence>
<keyword evidence="13" id="KW-1185">Reference proteome</keyword>
<evidence type="ECO:0000313" key="12">
    <source>
        <dbReference type="EMBL" id="KAK9764313.1"/>
    </source>
</evidence>
<dbReference type="InterPro" id="IPR034016">
    <property type="entry name" value="M1_APN-typ"/>
</dbReference>
<comment type="caution">
    <text evidence="12">The sequence shown here is derived from an EMBL/GenBank/DDBJ whole genome shotgun (WGS) entry which is preliminary data.</text>
</comment>
<keyword evidence="3 8" id="KW-0645">Protease</keyword>